<dbReference type="PANTHER" id="PTHR43611">
    <property type="entry name" value="ALPHA-D-GLUCOSE 1-PHOSPHATE PHOSPHATASE"/>
    <property type="match status" value="1"/>
</dbReference>
<dbReference type="Gene3D" id="3.40.50.1000">
    <property type="entry name" value="HAD superfamily/HAD-like"/>
    <property type="match status" value="1"/>
</dbReference>
<dbReference type="InterPro" id="IPR036412">
    <property type="entry name" value="HAD-like_sf"/>
</dbReference>
<dbReference type="InterPro" id="IPR006439">
    <property type="entry name" value="HAD-SF_hydro_IA"/>
</dbReference>
<evidence type="ECO:0000313" key="1">
    <source>
        <dbReference type="EMBL" id="HEC05746.1"/>
    </source>
</evidence>
<dbReference type="PANTHER" id="PTHR43611:SF3">
    <property type="entry name" value="FLAVIN MONONUCLEOTIDE HYDROLASE 1, CHLOROPLATIC"/>
    <property type="match status" value="1"/>
</dbReference>
<dbReference type="EMBL" id="DRLF01000105">
    <property type="protein sequence ID" value="HEC05746.1"/>
    <property type="molecule type" value="Genomic_DNA"/>
</dbReference>
<name>A0A831RU69_9GAMM</name>
<dbReference type="Proteomes" id="UP000886339">
    <property type="component" value="Unassembled WGS sequence"/>
</dbReference>
<dbReference type="SFLD" id="SFLDG01129">
    <property type="entry name" value="C1.5:_HAD__Beta-PGM__Phosphata"/>
    <property type="match status" value="1"/>
</dbReference>
<dbReference type="NCBIfam" id="TIGR01509">
    <property type="entry name" value="HAD-SF-IA-v3"/>
    <property type="match status" value="1"/>
</dbReference>
<dbReference type="PRINTS" id="PR00413">
    <property type="entry name" value="HADHALOGNASE"/>
</dbReference>
<protein>
    <submittedName>
        <fullName evidence="1">HAD family phosphatase</fullName>
    </submittedName>
</protein>
<sequence>MNPLPAQHRIPVILFDYGGVLADEGFRNGLAEIARIRGLDSNAVLAQAMDAVYQSGYVLGKGSEADFWKLLEKKCGIEGDVSALRNEILQRFQLRPWMLQLVDGLRSRGYRVGILSDQTDWLDELDARDHFFSHFDAVFNSYHLGMGKRDPAVFRKVAQNLKVSPEQILFVDDSPGNIERANTAGLQTILFIDRDQFEKALQEKLSTANQGVRNRPATPA</sequence>
<dbReference type="SFLD" id="SFLDS00003">
    <property type="entry name" value="Haloacid_Dehalogenase"/>
    <property type="match status" value="1"/>
</dbReference>
<dbReference type="SUPFAM" id="SSF56784">
    <property type="entry name" value="HAD-like"/>
    <property type="match status" value="1"/>
</dbReference>
<dbReference type="CDD" id="cd02603">
    <property type="entry name" value="HAD_sEH-N_like"/>
    <property type="match status" value="1"/>
</dbReference>
<gene>
    <name evidence="1" type="ORF">ENJ12_02765</name>
</gene>
<accession>A0A831RU69</accession>
<dbReference type="InterPro" id="IPR023214">
    <property type="entry name" value="HAD_sf"/>
</dbReference>
<reference evidence="1" key="1">
    <citation type="journal article" date="2020" name="mSystems">
        <title>Genome- and Community-Level Interaction Insights into Carbon Utilization and Element Cycling Functions of Hydrothermarchaeota in Hydrothermal Sediment.</title>
        <authorList>
            <person name="Zhou Z."/>
            <person name="Liu Y."/>
            <person name="Xu W."/>
            <person name="Pan J."/>
            <person name="Luo Z.H."/>
            <person name="Li M."/>
        </authorList>
    </citation>
    <scope>NUCLEOTIDE SEQUENCE [LARGE SCALE GENOMIC DNA]</scope>
    <source>
        <strain evidence="1">HyVt-458</strain>
    </source>
</reference>
<dbReference type="NCBIfam" id="TIGR01549">
    <property type="entry name" value="HAD-SF-IA-v1"/>
    <property type="match status" value="1"/>
</dbReference>
<proteinExistence type="predicted"/>
<dbReference type="AlphaFoldDB" id="A0A831RU69"/>
<comment type="caution">
    <text evidence="1">The sequence shown here is derived from an EMBL/GenBank/DDBJ whole genome shotgun (WGS) entry which is preliminary data.</text>
</comment>
<dbReference type="Pfam" id="PF00702">
    <property type="entry name" value="Hydrolase"/>
    <property type="match status" value="1"/>
</dbReference>
<organism evidence="1">
    <name type="scientific">Thiolapillus brandeum</name>
    <dbReference type="NCBI Taxonomy" id="1076588"/>
    <lineage>
        <taxon>Bacteria</taxon>
        <taxon>Pseudomonadati</taxon>
        <taxon>Pseudomonadota</taxon>
        <taxon>Gammaproteobacteria</taxon>
        <taxon>Chromatiales</taxon>
        <taxon>Sedimenticolaceae</taxon>
        <taxon>Thiolapillus</taxon>
    </lineage>
</organism>